<keyword evidence="1 5" id="KW-0963">Cytoplasm</keyword>
<comment type="subcellular location">
    <subcellularLocation>
        <location evidence="5 6">Cytoplasm</location>
    </subcellularLocation>
</comment>
<feature type="domain" description="OB-fold nucleic acid binding" evidence="8">
    <location>
        <begin position="12"/>
        <end position="110"/>
    </location>
</feature>
<dbReference type="GO" id="GO:0009318">
    <property type="term" value="C:exodeoxyribonuclease VII complex"/>
    <property type="evidence" value="ECO:0007669"/>
    <property type="project" value="UniProtKB-UniRule"/>
</dbReference>
<keyword evidence="3 5" id="KW-0378">Hydrolase</keyword>
<dbReference type="AlphaFoldDB" id="A0AAX3BC05"/>
<dbReference type="KEGG" id="taqu:KDW03_09495"/>
<organism evidence="9 10">
    <name type="scientific">Thermospira aquatica</name>
    <dbReference type="NCBI Taxonomy" id="2828656"/>
    <lineage>
        <taxon>Bacteria</taxon>
        <taxon>Pseudomonadati</taxon>
        <taxon>Spirochaetota</taxon>
        <taxon>Spirochaetia</taxon>
        <taxon>Brevinematales</taxon>
        <taxon>Thermospiraceae</taxon>
        <taxon>Thermospira</taxon>
    </lineage>
</organism>
<dbReference type="GO" id="GO:0006308">
    <property type="term" value="P:DNA catabolic process"/>
    <property type="evidence" value="ECO:0007669"/>
    <property type="project" value="UniProtKB-UniRule"/>
</dbReference>
<dbReference type="Pfam" id="PF13742">
    <property type="entry name" value="tRNA_anti_2"/>
    <property type="match status" value="1"/>
</dbReference>
<evidence type="ECO:0000256" key="5">
    <source>
        <dbReference type="HAMAP-Rule" id="MF_00378"/>
    </source>
</evidence>
<comment type="subunit">
    <text evidence="5">Heterooligomer composed of large and small subunits.</text>
</comment>
<dbReference type="InterPro" id="IPR020579">
    <property type="entry name" value="Exonuc_VII_lsu_C"/>
</dbReference>
<gene>
    <name evidence="5 9" type="primary">xseA</name>
    <name evidence="9" type="ORF">KDW03_09495</name>
</gene>
<dbReference type="Pfam" id="PF02601">
    <property type="entry name" value="Exonuc_VII_L"/>
    <property type="match status" value="1"/>
</dbReference>
<dbReference type="InterPro" id="IPR025824">
    <property type="entry name" value="OB-fold_nuc-bd_dom"/>
</dbReference>
<dbReference type="EMBL" id="CP073355">
    <property type="protein sequence ID" value="URA09709.1"/>
    <property type="molecule type" value="Genomic_DNA"/>
</dbReference>
<dbReference type="RefSeq" id="WP_271434844.1">
    <property type="nucleotide sequence ID" value="NZ_CP073355.1"/>
</dbReference>
<keyword evidence="10" id="KW-1185">Reference proteome</keyword>
<dbReference type="Proteomes" id="UP001056539">
    <property type="component" value="Chromosome"/>
</dbReference>
<evidence type="ECO:0000259" key="8">
    <source>
        <dbReference type="Pfam" id="PF13742"/>
    </source>
</evidence>
<keyword evidence="4 5" id="KW-0269">Exonuclease</keyword>
<dbReference type="PANTHER" id="PTHR30008:SF0">
    <property type="entry name" value="EXODEOXYRIBONUCLEASE 7 LARGE SUBUNIT"/>
    <property type="match status" value="1"/>
</dbReference>
<feature type="domain" description="Exonuclease VII large subunit C-terminal" evidence="7">
    <location>
        <begin position="135"/>
        <end position="429"/>
    </location>
</feature>
<accession>A0AAX3BC05</accession>
<dbReference type="EC" id="3.1.11.6" evidence="5"/>
<evidence type="ECO:0000256" key="2">
    <source>
        <dbReference type="ARBA" id="ARBA00022722"/>
    </source>
</evidence>
<evidence type="ECO:0000256" key="6">
    <source>
        <dbReference type="RuleBase" id="RU004355"/>
    </source>
</evidence>
<dbReference type="PANTHER" id="PTHR30008">
    <property type="entry name" value="EXODEOXYRIBONUCLEASE 7 LARGE SUBUNIT"/>
    <property type="match status" value="1"/>
</dbReference>
<dbReference type="NCBIfam" id="TIGR00237">
    <property type="entry name" value="xseA"/>
    <property type="match status" value="1"/>
</dbReference>
<comment type="function">
    <text evidence="5">Bidirectionally degrades single-stranded DNA into large acid-insoluble oligonucleotides, which are then degraded further into small acid-soluble oligonucleotides.</text>
</comment>
<evidence type="ECO:0000259" key="7">
    <source>
        <dbReference type="Pfam" id="PF02601"/>
    </source>
</evidence>
<keyword evidence="2 5" id="KW-0540">Nuclease</keyword>
<dbReference type="HAMAP" id="MF_00378">
    <property type="entry name" value="Exonuc_7_L"/>
    <property type="match status" value="1"/>
</dbReference>
<evidence type="ECO:0000256" key="4">
    <source>
        <dbReference type="ARBA" id="ARBA00022839"/>
    </source>
</evidence>
<dbReference type="InterPro" id="IPR003753">
    <property type="entry name" value="Exonuc_VII_L"/>
</dbReference>
<evidence type="ECO:0000256" key="3">
    <source>
        <dbReference type="ARBA" id="ARBA00022801"/>
    </source>
</evidence>
<evidence type="ECO:0000256" key="1">
    <source>
        <dbReference type="ARBA" id="ARBA00022490"/>
    </source>
</evidence>
<proteinExistence type="inferred from homology"/>
<dbReference type="GO" id="GO:0005737">
    <property type="term" value="C:cytoplasm"/>
    <property type="evidence" value="ECO:0007669"/>
    <property type="project" value="UniProtKB-SubCell"/>
</dbReference>
<sequence length="438" mass="49608">MPQEVLFPDRYFSVSEIGERADEALRGAFPDTFWVRGEITNLSNQKNLDLSKNYIFCSLKDEFSQITLYIPASSPAFKLIPSLKDGIEVYVYGKINYYTKQNSISIRVLDLLISGEGELKRQFELMKKRLLEEGLFDPSHKKPLPRFPRCVGVITSPTGAALQDILNRTQQPHGALDIIVFPVQVQGKTAAFEIAAAIEVANQYFQDMVDVLIVGRGGGSVEDLWAFNEEVVARAIYASHIPIISAVGHEVDWTIADYVADYRAPTPTAAAEHLMKEIITQNRTLQYYASTLWNTLDNRFRLVSQRLTNANPTALFHLTETRFQNTKKQLHNHLIRMSLPLQHKIEKYSFHLDKLSENILSLYHARLQKAHHTLSLLGEKLTKLNPQKILERGFSLTFIQTKTGEKLLRSPHEAPEGSLLRTQLATGDVFSEVTPTTQ</sequence>
<dbReference type="CDD" id="cd04489">
    <property type="entry name" value="ExoVII_LU_OBF"/>
    <property type="match status" value="1"/>
</dbReference>
<dbReference type="GO" id="GO:0008855">
    <property type="term" value="F:exodeoxyribonuclease VII activity"/>
    <property type="evidence" value="ECO:0007669"/>
    <property type="project" value="UniProtKB-UniRule"/>
</dbReference>
<comment type="catalytic activity">
    <reaction evidence="5 6">
        <text>Exonucleolytic cleavage in either 5'- to 3'- or 3'- to 5'-direction to yield nucleoside 5'-phosphates.</text>
        <dbReference type="EC" id="3.1.11.6"/>
    </reaction>
</comment>
<comment type="similarity">
    <text evidence="5 6">Belongs to the XseA family.</text>
</comment>
<evidence type="ECO:0000313" key="9">
    <source>
        <dbReference type="EMBL" id="URA09709.1"/>
    </source>
</evidence>
<reference evidence="9" key="1">
    <citation type="submission" date="2021-04" db="EMBL/GenBank/DDBJ databases">
        <authorList>
            <person name="Postec A."/>
        </authorList>
    </citation>
    <scope>NUCLEOTIDE SEQUENCE</scope>
    <source>
        <strain evidence="9">F1F22</strain>
    </source>
</reference>
<name>A0AAX3BC05_9SPIR</name>
<dbReference type="GO" id="GO:0003676">
    <property type="term" value="F:nucleic acid binding"/>
    <property type="evidence" value="ECO:0007669"/>
    <property type="project" value="InterPro"/>
</dbReference>
<protein>
    <recommendedName>
        <fullName evidence="5">Exodeoxyribonuclease 7 large subunit</fullName>
        <ecNumber evidence="5">3.1.11.6</ecNumber>
    </recommendedName>
    <alternativeName>
        <fullName evidence="5">Exodeoxyribonuclease VII large subunit</fullName>
        <shortName evidence="5">Exonuclease VII large subunit</shortName>
    </alternativeName>
</protein>
<reference evidence="9" key="2">
    <citation type="submission" date="2022-06" db="EMBL/GenBank/DDBJ databases">
        <title>Thermospira aquatica gen. nov., sp. nov.</title>
        <authorList>
            <person name="Ben Ali Gam Z."/>
            <person name="Labat M."/>
        </authorList>
    </citation>
    <scope>NUCLEOTIDE SEQUENCE</scope>
    <source>
        <strain evidence="9">F1F22</strain>
    </source>
</reference>
<evidence type="ECO:0000313" key="10">
    <source>
        <dbReference type="Proteomes" id="UP001056539"/>
    </source>
</evidence>